<evidence type="ECO:0000313" key="1">
    <source>
        <dbReference type="EMBL" id="RGZ50498.1"/>
    </source>
</evidence>
<reference evidence="1 2" key="1">
    <citation type="submission" date="2018-08" db="EMBL/GenBank/DDBJ databases">
        <title>A genome reference for cultivated species of the human gut microbiota.</title>
        <authorList>
            <person name="Zou Y."/>
            <person name="Xue W."/>
            <person name="Luo G."/>
        </authorList>
    </citation>
    <scope>NUCLEOTIDE SEQUENCE [LARGE SCALE GENOMIC DNA]</scope>
    <source>
        <strain evidence="1 2">AM50-4</strain>
    </source>
</reference>
<comment type="caution">
    <text evidence="1">The sequence shown here is derived from an EMBL/GenBank/DDBJ whole genome shotgun (WGS) entry which is preliminary data.</text>
</comment>
<accession>A0A413NPJ4</accession>
<protein>
    <submittedName>
        <fullName evidence="1">Uncharacterized protein</fullName>
    </submittedName>
</protein>
<organism evidence="1 2">
    <name type="scientific">Bacteroides uniformis</name>
    <dbReference type="NCBI Taxonomy" id="820"/>
    <lineage>
        <taxon>Bacteria</taxon>
        <taxon>Pseudomonadati</taxon>
        <taxon>Bacteroidota</taxon>
        <taxon>Bacteroidia</taxon>
        <taxon>Bacteroidales</taxon>
        <taxon>Bacteroidaceae</taxon>
        <taxon>Bacteroides</taxon>
    </lineage>
</organism>
<dbReference type="Proteomes" id="UP000283684">
    <property type="component" value="Unassembled WGS sequence"/>
</dbReference>
<sequence length="193" mass="21823">MKVIEITEIEVKAALDVAKSEEVKNVLVALFCKGEKKPTPTLDDYTTIRSYEDACAALKCSPIDEKALRSAGVRKGIIALIKLETISRALWGKNYQPKPDASGNSRFYFPWFALWTEREIKETEGLVYIPIIDALNNPAGFGSANTDDAPSHTGAYVGSRLWQESREKAKYFGQQFIELWFDYLMFNVKKVQE</sequence>
<gene>
    <name evidence="1" type="ORF">DW988_04925</name>
</gene>
<dbReference type="EMBL" id="QSEE01000003">
    <property type="protein sequence ID" value="RGZ50498.1"/>
    <property type="molecule type" value="Genomic_DNA"/>
</dbReference>
<dbReference type="AlphaFoldDB" id="A0A413NPJ4"/>
<name>A0A413NPJ4_BACUN</name>
<proteinExistence type="predicted"/>
<evidence type="ECO:0000313" key="2">
    <source>
        <dbReference type="Proteomes" id="UP000283684"/>
    </source>
</evidence>